<organism evidence="1">
    <name type="scientific">Physcomitrium patens</name>
    <name type="common">Spreading-leaved earth moss</name>
    <name type="synonym">Physcomitrella patens</name>
    <dbReference type="NCBI Taxonomy" id="3218"/>
    <lineage>
        <taxon>Eukaryota</taxon>
        <taxon>Viridiplantae</taxon>
        <taxon>Streptophyta</taxon>
        <taxon>Embryophyta</taxon>
        <taxon>Bryophyta</taxon>
        <taxon>Bryophytina</taxon>
        <taxon>Bryopsida</taxon>
        <taxon>Funariidae</taxon>
        <taxon>Funariales</taxon>
        <taxon>Funariaceae</taxon>
        <taxon>Physcomitrium</taxon>
    </lineage>
</organism>
<reference evidence="1 3" key="2">
    <citation type="journal article" date="2018" name="Plant J.">
        <title>The Physcomitrella patens chromosome-scale assembly reveals moss genome structure and evolution.</title>
        <authorList>
            <person name="Lang D."/>
            <person name="Ullrich K.K."/>
            <person name="Murat F."/>
            <person name="Fuchs J."/>
            <person name="Jenkins J."/>
            <person name="Haas F.B."/>
            <person name="Piednoel M."/>
            <person name="Gundlach H."/>
            <person name="Van Bel M."/>
            <person name="Meyberg R."/>
            <person name="Vives C."/>
            <person name="Morata J."/>
            <person name="Symeonidi A."/>
            <person name="Hiss M."/>
            <person name="Muchero W."/>
            <person name="Kamisugi Y."/>
            <person name="Saleh O."/>
            <person name="Blanc G."/>
            <person name="Decker E.L."/>
            <person name="van Gessel N."/>
            <person name="Grimwood J."/>
            <person name="Hayes R.D."/>
            <person name="Graham S.W."/>
            <person name="Gunter L.E."/>
            <person name="McDaniel S.F."/>
            <person name="Hoernstein S.N.W."/>
            <person name="Larsson A."/>
            <person name="Li F.W."/>
            <person name="Perroud P.F."/>
            <person name="Phillips J."/>
            <person name="Ranjan P."/>
            <person name="Rokshar D.S."/>
            <person name="Rothfels C.J."/>
            <person name="Schneider L."/>
            <person name="Shu S."/>
            <person name="Stevenson D.W."/>
            <person name="Thummler F."/>
            <person name="Tillich M."/>
            <person name="Villarreal Aguilar J.C."/>
            <person name="Widiez T."/>
            <person name="Wong G.K."/>
            <person name="Wymore A."/>
            <person name="Zhang Y."/>
            <person name="Zimmer A.D."/>
            <person name="Quatrano R.S."/>
            <person name="Mayer K.F.X."/>
            <person name="Goodstein D."/>
            <person name="Casacuberta J.M."/>
            <person name="Vandepoele K."/>
            <person name="Reski R."/>
            <person name="Cuming A.C."/>
            <person name="Tuskan G.A."/>
            <person name="Maumus F."/>
            <person name="Salse J."/>
            <person name="Schmutz J."/>
            <person name="Rensing S.A."/>
        </authorList>
    </citation>
    <scope>NUCLEOTIDE SEQUENCE [LARGE SCALE GENOMIC DNA]</scope>
    <source>
        <strain evidence="2 3">cv. Gransden 2004</strain>
    </source>
</reference>
<name>A0A2K1KFY9_PHYPA</name>
<dbReference type="Gramene" id="Pp3c6_17069V3.1">
    <property type="protein sequence ID" value="Pp3c6_17069V3.1"/>
    <property type="gene ID" value="Pp3c6_17069"/>
</dbReference>
<gene>
    <name evidence="1" type="ORF">PHYPA_009065</name>
</gene>
<evidence type="ECO:0000313" key="2">
    <source>
        <dbReference type="EnsemblPlants" id="Pp3c6_17069V3.1"/>
    </source>
</evidence>
<keyword evidence="3" id="KW-1185">Reference proteome</keyword>
<sequence length="71" mass="8196">MPIHCNNFMCPQTCQLYHHPWRENPECELQAIIRLVHEAGGIHCQCDRGIHGNLPFRSGTQPCSRSSNRLR</sequence>
<dbReference type="Proteomes" id="UP000006727">
    <property type="component" value="Chromosome 6"/>
</dbReference>
<evidence type="ECO:0000313" key="3">
    <source>
        <dbReference type="Proteomes" id="UP000006727"/>
    </source>
</evidence>
<accession>A0A2K1KFY9</accession>
<proteinExistence type="predicted"/>
<dbReference type="EnsemblPlants" id="Pp3c6_17069V3.1">
    <property type="protein sequence ID" value="Pp3c6_17069V3.1"/>
    <property type="gene ID" value="Pp3c6_17069"/>
</dbReference>
<reference evidence="2" key="3">
    <citation type="submission" date="2020-12" db="UniProtKB">
        <authorList>
            <consortium name="EnsemblPlants"/>
        </authorList>
    </citation>
    <scope>IDENTIFICATION</scope>
</reference>
<dbReference type="AlphaFoldDB" id="A0A2K1KFY9"/>
<dbReference type="InParanoid" id="A0A2K1KFY9"/>
<reference evidence="1 3" key="1">
    <citation type="journal article" date="2008" name="Science">
        <title>The Physcomitrella genome reveals evolutionary insights into the conquest of land by plants.</title>
        <authorList>
            <person name="Rensing S."/>
            <person name="Lang D."/>
            <person name="Zimmer A."/>
            <person name="Terry A."/>
            <person name="Salamov A."/>
            <person name="Shapiro H."/>
            <person name="Nishiyama T."/>
            <person name="Perroud P.-F."/>
            <person name="Lindquist E."/>
            <person name="Kamisugi Y."/>
            <person name="Tanahashi T."/>
            <person name="Sakakibara K."/>
            <person name="Fujita T."/>
            <person name="Oishi K."/>
            <person name="Shin-I T."/>
            <person name="Kuroki Y."/>
            <person name="Toyoda A."/>
            <person name="Suzuki Y."/>
            <person name="Hashimoto A."/>
            <person name="Yamaguchi K."/>
            <person name="Sugano A."/>
            <person name="Kohara Y."/>
            <person name="Fujiyama A."/>
            <person name="Anterola A."/>
            <person name="Aoki S."/>
            <person name="Ashton N."/>
            <person name="Barbazuk W.B."/>
            <person name="Barker E."/>
            <person name="Bennetzen J."/>
            <person name="Bezanilla M."/>
            <person name="Blankenship R."/>
            <person name="Cho S.H."/>
            <person name="Dutcher S."/>
            <person name="Estelle M."/>
            <person name="Fawcett J.A."/>
            <person name="Gundlach H."/>
            <person name="Hanada K."/>
            <person name="Heyl A."/>
            <person name="Hicks K.A."/>
            <person name="Hugh J."/>
            <person name="Lohr M."/>
            <person name="Mayer K."/>
            <person name="Melkozernov A."/>
            <person name="Murata T."/>
            <person name="Nelson D."/>
            <person name="Pils B."/>
            <person name="Prigge M."/>
            <person name="Reiss B."/>
            <person name="Renner T."/>
            <person name="Rombauts S."/>
            <person name="Rushton P."/>
            <person name="Sanderfoot A."/>
            <person name="Schween G."/>
            <person name="Shiu S.-H."/>
            <person name="Stueber K."/>
            <person name="Theodoulou F.L."/>
            <person name="Tu H."/>
            <person name="Van de Peer Y."/>
            <person name="Verrier P.J."/>
            <person name="Waters E."/>
            <person name="Wood A."/>
            <person name="Yang L."/>
            <person name="Cove D."/>
            <person name="Cuming A."/>
            <person name="Hasebe M."/>
            <person name="Lucas S."/>
            <person name="Mishler D.B."/>
            <person name="Reski R."/>
            <person name="Grigoriev I."/>
            <person name="Quatrano R.S."/>
            <person name="Boore J.L."/>
        </authorList>
    </citation>
    <scope>NUCLEOTIDE SEQUENCE [LARGE SCALE GENOMIC DNA]</scope>
    <source>
        <strain evidence="2 3">cv. Gransden 2004</strain>
    </source>
</reference>
<protein>
    <submittedName>
        <fullName evidence="1 2">Uncharacterized protein</fullName>
    </submittedName>
</protein>
<dbReference type="EMBL" id="ABEU02000006">
    <property type="protein sequence ID" value="PNR52691.1"/>
    <property type="molecule type" value="Genomic_DNA"/>
</dbReference>
<evidence type="ECO:0000313" key="1">
    <source>
        <dbReference type="EMBL" id="PNR52691.1"/>
    </source>
</evidence>